<name>A0AAU9JAV9_9CILI</name>
<dbReference type="PROSITE" id="PS50011">
    <property type="entry name" value="PROTEIN_KINASE_DOM"/>
    <property type="match status" value="1"/>
</dbReference>
<gene>
    <name evidence="7" type="ORF">BSTOLATCC_MIC31742</name>
</gene>
<reference evidence="7" key="1">
    <citation type="submission" date="2021-09" db="EMBL/GenBank/DDBJ databases">
        <authorList>
            <consortium name="AG Swart"/>
            <person name="Singh M."/>
            <person name="Singh A."/>
            <person name="Seah K."/>
            <person name="Emmerich C."/>
        </authorList>
    </citation>
    <scope>NUCLEOTIDE SEQUENCE</scope>
    <source>
        <strain evidence="7">ATCC30299</strain>
    </source>
</reference>
<evidence type="ECO:0000256" key="5">
    <source>
        <dbReference type="ARBA" id="ARBA00022840"/>
    </source>
</evidence>
<dbReference type="InterPro" id="IPR011009">
    <property type="entry name" value="Kinase-like_dom_sf"/>
</dbReference>
<dbReference type="AlphaFoldDB" id="A0AAU9JAV9"/>
<dbReference type="InterPro" id="IPR000719">
    <property type="entry name" value="Prot_kinase_dom"/>
</dbReference>
<protein>
    <recommendedName>
        <fullName evidence="6">Protein kinase domain-containing protein</fullName>
    </recommendedName>
</protein>
<dbReference type="EMBL" id="CAJZBQ010000032">
    <property type="protein sequence ID" value="CAG9322617.1"/>
    <property type="molecule type" value="Genomic_DNA"/>
</dbReference>
<evidence type="ECO:0000256" key="2">
    <source>
        <dbReference type="ARBA" id="ARBA00022679"/>
    </source>
</evidence>
<dbReference type="GO" id="GO:0005524">
    <property type="term" value="F:ATP binding"/>
    <property type="evidence" value="ECO:0007669"/>
    <property type="project" value="UniProtKB-KW"/>
</dbReference>
<evidence type="ECO:0000313" key="8">
    <source>
        <dbReference type="Proteomes" id="UP001162131"/>
    </source>
</evidence>
<sequence length="335" mass="38762">MGCFLVKGKNQSQKVTPYTTDQSCVHTINSDSETAMKIQQGGLSDNYEIIKEVQNENNTKTWICNFVPQDTMRFVKRIKKQTNQPIEANCKEINQEVEIWRRIKHPNVIKCYEIFEDDASFYIATEYYEDSQILENLIEQRQFTEYECLSIIKQLLTVITVLHSKKIIHRSINPRNIILDKDGPVIKLTGFETSSILTGLILKTDKLRRFSQTLSLFTDKYTFSWYSAPEFDSKMYNEKCDEWSCGILLIALFTGKVLPFEDLHKEFNTSILSGLIELLKEQKIPKLAAELIRDLTQSDTFARMSAGVALTHPWIQQKKKLKPVIIISPSQEIQT</sequence>
<feature type="domain" description="Protein kinase" evidence="6">
    <location>
        <begin position="32"/>
        <end position="315"/>
    </location>
</feature>
<comment type="caution">
    <text evidence="7">The sequence shown here is derived from an EMBL/GenBank/DDBJ whole genome shotgun (WGS) entry which is preliminary data.</text>
</comment>
<keyword evidence="5" id="KW-0067">ATP-binding</keyword>
<keyword evidence="3" id="KW-0547">Nucleotide-binding</keyword>
<proteinExistence type="predicted"/>
<accession>A0AAU9JAV9</accession>
<evidence type="ECO:0000259" key="6">
    <source>
        <dbReference type="PROSITE" id="PS50011"/>
    </source>
</evidence>
<dbReference type="InterPro" id="IPR050205">
    <property type="entry name" value="CDPK_Ser/Thr_kinases"/>
</dbReference>
<dbReference type="Gene3D" id="3.30.200.20">
    <property type="entry name" value="Phosphorylase Kinase, domain 1"/>
    <property type="match status" value="1"/>
</dbReference>
<keyword evidence="1" id="KW-0723">Serine/threonine-protein kinase</keyword>
<dbReference type="PANTHER" id="PTHR24349">
    <property type="entry name" value="SERINE/THREONINE-PROTEIN KINASE"/>
    <property type="match status" value="1"/>
</dbReference>
<keyword evidence="4" id="KW-0418">Kinase</keyword>
<dbReference type="GO" id="GO:0004674">
    <property type="term" value="F:protein serine/threonine kinase activity"/>
    <property type="evidence" value="ECO:0007669"/>
    <property type="project" value="UniProtKB-KW"/>
</dbReference>
<dbReference type="Gene3D" id="1.10.510.10">
    <property type="entry name" value="Transferase(Phosphotransferase) domain 1"/>
    <property type="match status" value="1"/>
</dbReference>
<evidence type="ECO:0000256" key="4">
    <source>
        <dbReference type="ARBA" id="ARBA00022777"/>
    </source>
</evidence>
<evidence type="ECO:0000313" key="7">
    <source>
        <dbReference type="EMBL" id="CAG9322617.1"/>
    </source>
</evidence>
<dbReference type="Pfam" id="PF00069">
    <property type="entry name" value="Pkinase"/>
    <property type="match status" value="1"/>
</dbReference>
<keyword evidence="2" id="KW-0808">Transferase</keyword>
<keyword evidence="8" id="KW-1185">Reference proteome</keyword>
<evidence type="ECO:0000256" key="3">
    <source>
        <dbReference type="ARBA" id="ARBA00022741"/>
    </source>
</evidence>
<dbReference type="Proteomes" id="UP001162131">
    <property type="component" value="Unassembled WGS sequence"/>
</dbReference>
<dbReference type="SUPFAM" id="SSF56112">
    <property type="entry name" value="Protein kinase-like (PK-like)"/>
    <property type="match status" value="1"/>
</dbReference>
<organism evidence="7 8">
    <name type="scientific">Blepharisma stoltei</name>
    <dbReference type="NCBI Taxonomy" id="1481888"/>
    <lineage>
        <taxon>Eukaryota</taxon>
        <taxon>Sar</taxon>
        <taxon>Alveolata</taxon>
        <taxon>Ciliophora</taxon>
        <taxon>Postciliodesmatophora</taxon>
        <taxon>Heterotrichea</taxon>
        <taxon>Heterotrichida</taxon>
        <taxon>Blepharismidae</taxon>
        <taxon>Blepharisma</taxon>
    </lineage>
</organism>
<evidence type="ECO:0000256" key="1">
    <source>
        <dbReference type="ARBA" id="ARBA00022527"/>
    </source>
</evidence>